<sequence length="453" mass="50603">MEELKHESSICDEQQEEETEPASPTGQYYNSKALCISIVAVLESEVPVDDSSALPLLKSVFLPIHPRFSSIMVTDRNGGKYWKKVNVKLEDHVKVPAIPNGLSLESHDDYFQEYLTRLALEPLPQFKPLWEIHIFKYPTTNAAGTVVFKFHHALGDRYSLMGALFSCLQRTDDPSLPLTFPKIRSPAGYMKRSNSTVDFTWSLAKSSIWEDDVTPIRSGTFGAEFKPVSITTVTFSLDRIKQIKAKLGGTITDVIVSIIFYGTRQYMKASSKGSGNTNSTALVLFNTREINTYQTVQEMAKPDTKAPWGNNFGFIHVPIPEIINAETDDPVQRAHSSLAVSFAGSLLEMMRRFRDSEAVARYIHGISRKTSMVITNMIGPVEQVSLADYPVTGLYFMVVNVPQNLTITAVSYMGKLRIAVGAEKELINHKLFNTCMENAFEKIFNDAINVTSS</sequence>
<keyword evidence="6" id="KW-0256">Endoplasmic reticulum</keyword>
<comment type="pathway">
    <text evidence="4">Lipid metabolism.</text>
</comment>
<evidence type="ECO:0000256" key="1">
    <source>
        <dbReference type="ARBA" id="ARBA00004162"/>
    </source>
</evidence>
<keyword evidence="15" id="KW-1185">Reference proteome</keyword>
<evidence type="ECO:0000256" key="11">
    <source>
        <dbReference type="SAM" id="MobiDB-lite"/>
    </source>
</evidence>
<dbReference type="Proteomes" id="UP001202328">
    <property type="component" value="Unassembled WGS sequence"/>
</dbReference>
<dbReference type="PANTHER" id="PTHR31650">
    <property type="entry name" value="O-ACYLTRANSFERASE (WSD1-LIKE) FAMILY PROTEIN"/>
    <property type="match status" value="1"/>
</dbReference>
<dbReference type="GO" id="GO:0005789">
    <property type="term" value="C:endoplasmic reticulum membrane"/>
    <property type="evidence" value="ECO:0007669"/>
    <property type="project" value="UniProtKB-SubCell"/>
</dbReference>
<dbReference type="Pfam" id="PF03007">
    <property type="entry name" value="WS_DGAT_cat"/>
    <property type="match status" value="1"/>
</dbReference>
<evidence type="ECO:0000256" key="2">
    <source>
        <dbReference type="ARBA" id="ARBA00004586"/>
    </source>
</evidence>
<accession>A0AAD4SAY5</accession>
<keyword evidence="5" id="KW-0808">Transferase</keyword>
<comment type="catalytic activity">
    <reaction evidence="9">
        <text>a long chain fatty alcohol + a fatty acyl-CoA = a long-chain alcohol wax ester + CoA</text>
        <dbReference type="Rhea" id="RHEA:38443"/>
        <dbReference type="ChEBI" id="CHEBI:17135"/>
        <dbReference type="ChEBI" id="CHEBI:57287"/>
        <dbReference type="ChEBI" id="CHEBI:77636"/>
        <dbReference type="ChEBI" id="CHEBI:235323"/>
        <dbReference type="EC" id="2.3.1.75"/>
    </reaction>
</comment>
<name>A0AAD4SAY5_9MAGN</name>
<feature type="region of interest" description="Disordered" evidence="11">
    <location>
        <begin position="1"/>
        <end position="25"/>
    </location>
</feature>
<dbReference type="Pfam" id="PF06974">
    <property type="entry name" value="WS_DGAT_C"/>
    <property type="match status" value="1"/>
</dbReference>
<reference evidence="14" key="1">
    <citation type="submission" date="2022-04" db="EMBL/GenBank/DDBJ databases">
        <title>A functionally conserved STORR gene fusion in Papaver species that diverged 16.8 million years ago.</title>
        <authorList>
            <person name="Catania T."/>
        </authorList>
    </citation>
    <scope>NUCLEOTIDE SEQUENCE</scope>
    <source>
        <strain evidence="14">S-188037</strain>
    </source>
</reference>
<dbReference type="InterPro" id="IPR004255">
    <property type="entry name" value="O-acyltransferase_WSD1_N"/>
</dbReference>
<evidence type="ECO:0000256" key="8">
    <source>
        <dbReference type="ARBA" id="ARBA00024360"/>
    </source>
</evidence>
<feature type="domain" description="O-acyltransferase WSD1 C-terminal" evidence="13">
    <location>
        <begin position="308"/>
        <end position="443"/>
    </location>
</feature>
<evidence type="ECO:0000256" key="3">
    <source>
        <dbReference type="ARBA" id="ARBA00004771"/>
    </source>
</evidence>
<evidence type="ECO:0000259" key="13">
    <source>
        <dbReference type="Pfam" id="PF06974"/>
    </source>
</evidence>
<protein>
    <recommendedName>
        <fullName evidence="16">Diacylglycerol O-acyltransferase</fullName>
    </recommendedName>
</protein>
<dbReference type="PANTHER" id="PTHR31650:SF34">
    <property type="entry name" value="O-ACYLTRANSFERASE WSD1-LIKE ISOFORM X1"/>
    <property type="match status" value="1"/>
</dbReference>
<organism evidence="14 15">
    <name type="scientific">Papaver atlanticum</name>
    <dbReference type="NCBI Taxonomy" id="357466"/>
    <lineage>
        <taxon>Eukaryota</taxon>
        <taxon>Viridiplantae</taxon>
        <taxon>Streptophyta</taxon>
        <taxon>Embryophyta</taxon>
        <taxon>Tracheophyta</taxon>
        <taxon>Spermatophyta</taxon>
        <taxon>Magnoliopsida</taxon>
        <taxon>Ranunculales</taxon>
        <taxon>Papaveraceae</taxon>
        <taxon>Papaveroideae</taxon>
        <taxon>Papaver</taxon>
    </lineage>
</organism>
<dbReference type="GO" id="GO:0005886">
    <property type="term" value="C:plasma membrane"/>
    <property type="evidence" value="ECO:0007669"/>
    <property type="project" value="UniProtKB-SubCell"/>
</dbReference>
<dbReference type="InterPro" id="IPR045034">
    <property type="entry name" value="O-acyltransferase_WSD1-like"/>
</dbReference>
<dbReference type="InterPro" id="IPR009721">
    <property type="entry name" value="O-acyltransferase_WSD1_C"/>
</dbReference>
<evidence type="ECO:0000259" key="12">
    <source>
        <dbReference type="Pfam" id="PF03007"/>
    </source>
</evidence>
<keyword evidence="7" id="KW-0012">Acyltransferase</keyword>
<dbReference type="GO" id="GO:0019432">
    <property type="term" value="P:triglyceride biosynthetic process"/>
    <property type="evidence" value="ECO:0007669"/>
    <property type="project" value="TreeGrafter"/>
</dbReference>
<evidence type="ECO:0000256" key="6">
    <source>
        <dbReference type="ARBA" id="ARBA00022824"/>
    </source>
</evidence>
<evidence type="ECO:0000256" key="7">
    <source>
        <dbReference type="ARBA" id="ARBA00023315"/>
    </source>
</evidence>
<comment type="catalytic activity">
    <reaction evidence="10">
        <text>an acyl-CoA + a 1,2-diacyl-sn-glycerol = a triacyl-sn-glycerol + CoA</text>
        <dbReference type="Rhea" id="RHEA:10868"/>
        <dbReference type="ChEBI" id="CHEBI:17815"/>
        <dbReference type="ChEBI" id="CHEBI:57287"/>
        <dbReference type="ChEBI" id="CHEBI:58342"/>
        <dbReference type="ChEBI" id="CHEBI:64615"/>
        <dbReference type="EC" id="2.3.1.20"/>
    </reaction>
</comment>
<evidence type="ECO:0000313" key="14">
    <source>
        <dbReference type="EMBL" id="KAI3891015.1"/>
    </source>
</evidence>
<evidence type="ECO:0000256" key="5">
    <source>
        <dbReference type="ARBA" id="ARBA00022679"/>
    </source>
</evidence>
<dbReference type="AlphaFoldDB" id="A0AAD4SAY5"/>
<evidence type="ECO:0008006" key="16">
    <source>
        <dbReference type="Google" id="ProtNLM"/>
    </source>
</evidence>
<proteinExistence type="inferred from homology"/>
<comment type="similarity">
    <text evidence="8">In the N-terminal section; belongs to the long-chain O-acyltransferase family.</text>
</comment>
<comment type="subcellular location">
    <subcellularLocation>
        <location evidence="1">Cell membrane</location>
        <topology evidence="1">Single-pass membrane protein</topology>
    </subcellularLocation>
    <subcellularLocation>
        <location evidence="2">Endoplasmic reticulum membrane</location>
    </subcellularLocation>
</comment>
<evidence type="ECO:0000256" key="4">
    <source>
        <dbReference type="ARBA" id="ARBA00005189"/>
    </source>
</evidence>
<comment type="pathway">
    <text evidence="3">Glycerolipid metabolism; triacylglycerol biosynthesis.</text>
</comment>
<evidence type="ECO:0000256" key="9">
    <source>
        <dbReference type="ARBA" id="ARBA00047604"/>
    </source>
</evidence>
<gene>
    <name evidence="14" type="ORF">MKW98_007320</name>
</gene>
<evidence type="ECO:0000256" key="10">
    <source>
        <dbReference type="ARBA" id="ARBA00048109"/>
    </source>
</evidence>
<dbReference type="EMBL" id="JAJJMB010012081">
    <property type="protein sequence ID" value="KAI3891015.1"/>
    <property type="molecule type" value="Genomic_DNA"/>
</dbReference>
<dbReference type="GO" id="GO:0004144">
    <property type="term" value="F:diacylglycerol O-acyltransferase activity"/>
    <property type="evidence" value="ECO:0007669"/>
    <property type="project" value="UniProtKB-EC"/>
</dbReference>
<dbReference type="GO" id="GO:0047196">
    <property type="term" value="F:long-chain-alcohol O-fatty-acyltransferase activity"/>
    <property type="evidence" value="ECO:0007669"/>
    <property type="project" value="UniProtKB-EC"/>
</dbReference>
<evidence type="ECO:0000313" key="15">
    <source>
        <dbReference type="Proteomes" id="UP001202328"/>
    </source>
</evidence>
<feature type="domain" description="O-acyltransferase WSD1-like N-terminal" evidence="12">
    <location>
        <begin position="80"/>
        <end position="186"/>
    </location>
</feature>
<comment type="caution">
    <text evidence="14">The sequence shown here is derived from an EMBL/GenBank/DDBJ whole genome shotgun (WGS) entry which is preliminary data.</text>
</comment>